<evidence type="ECO:0000313" key="3">
    <source>
        <dbReference type="Proteomes" id="UP000318081"/>
    </source>
</evidence>
<feature type="transmembrane region" description="Helical" evidence="1">
    <location>
        <begin position="95"/>
        <end position="117"/>
    </location>
</feature>
<evidence type="ECO:0000313" key="2">
    <source>
        <dbReference type="EMBL" id="QDV87167.1"/>
    </source>
</evidence>
<dbReference type="Proteomes" id="UP000318081">
    <property type="component" value="Chromosome"/>
</dbReference>
<gene>
    <name evidence="2" type="ORF">TBK1r_61960</name>
</gene>
<accession>A0ABX5Y056</accession>
<keyword evidence="1" id="KW-0472">Membrane</keyword>
<keyword evidence="1" id="KW-0812">Transmembrane</keyword>
<reference evidence="2 3" key="1">
    <citation type="submission" date="2019-02" db="EMBL/GenBank/DDBJ databases">
        <title>Deep-cultivation of Planctomycetes and their phenomic and genomic characterization uncovers novel biology.</title>
        <authorList>
            <person name="Wiegand S."/>
            <person name="Jogler M."/>
            <person name="Boedeker C."/>
            <person name="Pinto D."/>
            <person name="Vollmers J."/>
            <person name="Rivas-Marin E."/>
            <person name="Kohn T."/>
            <person name="Peeters S.H."/>
            <person name="Heuer A."/>
            <person name="Rast P."/>
            <person name="Oberbeckmann S."/>
            <person name="Bunk B."/>
            <person name="Jeske O."/>
            <person name="Meyerdierks A."/>
            <person name="Storesund J.E."/>
            <person name="Kallscheuer N."/>
            <person name="Luecker S."/>
            <person name="Lage O.M."/>
            <person name="Pohl T."/>
            <person name="Merkel B.J."/>
            <person name="Hornburger P."/>
            <person name="Mueller R.-W."/>
            <person name="Bruemmer F."/>
            <person name="Labrenz M."/>
            <person name="Spormann A.M."/>
            <person name="Op den Camp H."/>
            <person name="Overmann J."/>
            <person name="Amann R."/>
            <person name="Jetten M.S.M."/>
            <person name="Mascher T."/>
            <person name="Medema M.H."/>
            <person name="Devos D.P."/>
            <person name="Kaster A.-K."/>
            <person name="Ovreas L."/>
            <person name="Rohde M."/>
            <person name="Galperin M.Y."/>
            <person name="Jogler C."/>
        </authorList>
    </citation>
    <scope>NUCLEOTIDE SEQUENCE [LARGE SCALE GENOMIC DNA]</scope>
    <source>
        <strain evidence="2 3">TBK1r</strain>
    </source>
</reference>
<dbReference type="RefSeq" id="WP_419580510.1">
    <property type="nucleotide sequence ID" value="NZ_CP036432.1"/>
</dbReference>
<name>A0ABX5Y056_9BACT</name>
<keyword evidence="3" id="KW-1185">Reference proteome</keyword>
<organism evidence="2 3">
    <name type="scientific">Stieleria magnilauensis</name>
    <dbReference type="NCBI Taxonomy" id="2527963"/>
    <lineage>
        <taxon>Bacteria</taxon>
        <taxon>Pseudomonadati</taxon>
        <taxon>Planctomycetota</taxon>
        <taxon>Planctomycetia</taxon>
        <taxon>Pirellulales</taxon>
        <taxon>Pirellulaceae</taxon>
        <taxon>Stieleria</taxon>
    </lineage>
</organism>
<evidence type="ECO:0000256" key="1">
    <source>
        <dbReference type="SAM" id="Phobius"/>
    </source>
</evidence>
<dbReference type="EMBL" id="CP036432">
    <property type="protein sequence ID" value="QDV87167.1"/>
    <property type="molecule type" value="Genomic_DNA"/>
</dbReference>
<protein>
    <submittedName>
        <fullName evidence="2">Uncharacterized protein</fullName>
    </submittedName>
</protein>
<proteinExistence type="predicted"/>
<keyword evidence="1" id="KW-1133">Transmembrane helix</keyword>
<feature type="transmembrane region" description="Helical" evidence="1">
    <location>
        <begin position="148"/>
        <end position="171"/>
    </location>
</feature>
<sequence>MLYPLNGPVRKTAISGAKLVLLQCPVCNRDVDRSKLTKAPDGNIACPSCGLTSAKDKWVKAAPASPQPVAPAPTPIPQESKRNAGKLPAFPVRPFFSFGVFLIALGIFLSAYFGLFYDTSVPVSSFDSTTGVTSPKYVNNIGLQQNRLLGFVSGVGCFHAGVTLIAAYGVMASSTAKAAE</sequence>